<dbReference type="Proteomes" id="UP000011625">
    <property type="component" value="Unassembled WGS sequence"/>
</dbReference>
<proteinExistence type="predicted"/>
<keyword evidence="1" id="KW-1133">Transmembrane helix</keyword>
<feature type="transmembrane region" description="Helical" evidence="1">
    <location>
        <begin position="6"/>
        <end position="26"/>
    </location>
</feature>
<protein>
    <submittedName>
        <fullName evidence="2">Uncharacterized protein</fullName>
    </submittedName>
</protein>
<evidence type="ECO:0000256" key="1">
    <source>
        <dbReference type="SAM" id="Phobius"/>
    </source>
</evidence>
<evidence type="ECO:0000313" key="2">
    <source>
        <dbReference type="EMBL" id="EMA55123.1"/>
    </source>
</evidence>
<feature type="transmembrane region" description="Helical" evidence="1">
    <location>
        <begin position="38"/>
        <end position="60"/>
    </location>
</feature>
<name>M0NC30_9EURY</name>
<keyword evidence="1" id="KW-0472">Membrane</keyword>
<evidence type="ECO:0000313" key="3">
    <source>
        <dbReference type="Proteomes" id="UP000011625"/>
    </source>
</evidence>
<dbReference type="AlphaFoldDB" id="M0NC30"/>
<dbReference type="EMBL" id="AOME01000015">
    <property type="protein sequence ID" value="EMA55123.1"/>
    <property type="molecule type" value="Genomic_DNA"/>
</dbReference>
<dbReference type="InterPro" id="IPR058349">
    <property type="entry name" value="DUF8036"/>
</dbReference>
<dbReference type="RefSeq" id="WP_005040094.1">
    <property type="nucleotide sequence ID" value="NZ_AOME01000015.1"/>
</dbReference>
<organism evidence="2 3">
    <name type="scientific">Halococcus salifodinae DSM 8989</name>
    <dbReference type="NCBI Taxonomy" id="1227456"/>
    <lineage>
        <taxon>Archaea</taxon>
        <taxon>Methanobacteriati</taxon>
        <taxon>Methanobacteriota</taxon>
        <taxon>Stenosarchaea group</taxon>
        <taxon>Halobacteria</taxon>
        <taxon>Halobacteriales</taxon>
        <taxon>Halococcaceae</taxon>
        <taxon>Halococcus</taxon>
    </lineage>
</organism>
<accession>M0NC30</accession>
<dbReference type="PATRIC" id="fig|1227456.3.peg.751"/>
<dbReference type="OrthoDB" id="213926at2157"/>
<keyword evidence="1" id="KW-0812">Transmembrane</keyword>
<gene>
    <name evidence="2" type="ORF">C450_03612</name>
</gene>
<sequence length="103" mass="11450">MDVLVTLLRLSAALSVVLLVGLIYVWGRNYLIFRSKHAVGLLVFAGILLLQTTITTYFYTFHPAVSGWVANSELVHPLPLFVMSSAQVLQLGGIVFITWVSWD</sequence>
<reference evidence="2 3" key="1">
    <citation type="journal article" date="2014" name="PLoS Genet.">
        <title>Phylogenetically driven sequencing of extremely halophilic archaea reveals strategies for static and dynamic osmo-response.</title>
        <authorList>
            <person name="Becker E.A."/>
            <person name="Seitzer P.M."/>
            <person name="Tritt A."/>
            <person name="Larsen D."/>
            <person name="Krusor M."/>
            <person name="Yao A.I."/>
            <person name="Wu D."/>
            <person name="Madern D."/>
            <person name="Eisen J.A."/>
            <person name="Darling A.E."/>
            <person name="Facciotti M.T."/>
        </authorList>
    </citation>
    <scope>NUCLEOTIDE SEQUENCE [LARGE SCALE GENOMIC DNA]</scope>
    <source>
        <strain evidence="2 3">DSM 8989</strain>
    </source>
</reference>
<keyword evidence="3" id="KW-1185">Reference proteome</keyword>
<feature type="transmembrane region" description="Helical" evidence="1">
    <location>
        <begin position="80"/>
        <end position="102"/>
    </location>
</feature>
<dbReference type="Pfam" id="PF26119">
    <property type="entry name" value="DUF8036"/>
    <property type="match status" value="1"/>
</dbReference>
<comment type="caution">
    <text evidence="2">The sequence shown here is derived from an EMBL/GenBank/DDBJ whole genome shotgun (WGS) entry which is preliminary data.</text>
</comment>